<gene>
    <name evidence="2" type="ORF">KP79_PYT20431</name>
</gene>
<reference evidence="2 3" key="1">
    <citation type="journal article" date="2017" name="Nat. Ecol. Evol.">
        <title>Scallop genome provides insights into evolution of bilaterian karyotype and development.</title>
        <authorList>
            <person name="Wang S."/>
            <person name="Zhang J."/>
            <person name="Jiao W."/>
            <person name="Li J."/>
            <person name="Xun X."/>
            <person name="Sun Y."/>
            <person name="Guo X."/>
            <person name="Huan P."/>
            <person name="Dong B."/>
            <person name="Zhang L."/>
            <person name="Hu X."/>
            <person name="Sun X."/>
            <person name="Wang J."/>
            <person name="Zhao C."/>
            <person name="Wang Y."/>
            <person name="Wang D."/>
            <person name="Huang X."/>
            <person name="Wang R."/>
            <person name="Lv J."/>
            <person name="Li Y."/>
            <person name="Zhang Z."/>
            <person name="Liu B."/>
            <person name="Lu W."/>
            <person name="Hui Y."/>
            <person name="Liang J."/>
            <person name="Zhou Z."/>
            <person name="Hou R."/>
            <person name="Li X."/>
            <person name="Liu Y."/>
            <person name="Li H."/>
            <person name="Ning X."/>
            <person name="Lin Y."/>
            <person name="Zhao L."/>
            <person name="Xing Q."/>
            <person name="Dou J."/>
            <person name="Li Y."/>
            <person name="Mao J."/>
            <person name="Guo H."/>
            <person name="Dou H."/>
            <person name="Li T."/>
            <person name="Mu C."/>
            <person name="Jiang W."/>
            <person name="Fu Q."/>
            <person name="Fu X."/>
            <person name="Miao Y."/>
            <person name="Liu J."/>
            <person name="Yu Q."/>
            <person name="Li R."/>
            <person name="Liao H."/>
            <person name="Li X."/>
            <person name="Kong Y."/>
            <person name="Jiang Z."/>
            <person name="Chourrout D."/>
            <person name="Li R."/>
            <person name="Bao Z."/>
        </authorList>
    </citation>
    <scope>NUCLEOTIDE SEQUENCE [LARGE SCALE GENOMIC DNA]</scope>
    <source>
        <strain evidence="2 3">PY_sf001</strain>
    </source>
</reference>
<accession>A0A210PIU1</accession>
<proteinExistence type="predicted"/>
<dbReference type="AlphaFoldDB" id="A0A210PIU1"/>
<feature type="compositionally biased region" description="Polar residues" evidence="1">
    <location>
        <begin position="83"/>
        <end position="93"/>
    </location>
</feature>
<feature type="region of interest" description="Disordered" evidence="1">
    <location>
        <begin position="83"/>
        <end position="123"/>
    </location>
</feature>
<dbReference type="EMBL" id="NEDP02076625">
    <property type="protein sequence ID" value="OWF36399.1"/>
    <property type="molecule type" value="Genomic_DNA"/>
</dbReference>
<dbReference type="OrthoDB" id="10561111at2759"/>
<feature type="compositionally biased region" description="Basic residues" evidence="1">
    <location>
        <begin position="94"/>
        <end position="108"/>
    </location>
</feature>
<dbReference type="Proteomes" id="UP000242188">
    <property type="component" value="Unassembled WGS sequence"/>
</dbReference>
<evidence type="ECO:0000313" key="3">
    <source>
        <dbReference type="Proteomes" id="UP000242188"/>
    </source>
</evidence>
<sequence length="123" mass="13856">MATNVFKKISARKVAPLLLHYDIDGLGPQRCPEELFRARRGFEQCKLKFLTTAVDNWDGQTTRTVTSAQNSLALNQNASAQNSLALNQNTSIGQKKKPRKFRPRKMLRKLVGNRENKVQSASV</sequence>
<organism evidence="2 3">
    <name type="scientific">Mizuhopecten yessoensis</name>
    <name type="common">Japanese scallop</name>
    <name type="synonym">Patinopecten yessoensis</name>
    <dbReference type="NCBI Taxonomy" id="6573"/>
    <lineage>
        <taxon>Eukaryota</taxon>
        <taxon>Metazoa</taxon>
        <taxon>Spiralia</taxon>
        <taxon>Lophotrochozoa</taxon>
        <taxon>Mollusca</taxon>
        <taxon>Bivalvia</taxon>
        <taxon>Autobranchia</taxon>
        <taxon>Pteriomorphia</taxon>
        <taxon>Pectinida</taxon>
        <taxon>Pectinoidea</taxon>
        <taxon>Pectinidae</taxon>
        <taxon>Mizuhopecten</taxon>
    </lineage>
</organism>
<evidence type="ECO:0000256" key="1">
    <source>
        <dbReference type="SAM" id="MobiDB-lite"/>
    </source>
</evidence>
<comment type="caution">
    <text evidence="2">The sequence shown here is derived from an EMBL/GenBank/DDBJ whole genome shotgun (WGS) entry which is preliminary data.</text>
</comment>
<name>A0A210PIU1_MIZYE</name>
<protein>
    <submittedName>
        <fullName evidence="2">Uncharacterized protein</fullName>
    </submittedName>
</protein>
<keyword evidence="3" id="KW-1185">Reference proteome</keyword>
<evidence type="ECO:0000313" key="2">
    <source>
        <dbReference type="EMBL" id="OWF36399.1"/>
    </source>
</evidence>